<dbReference type="InterPro" id="IPR036397">
    <property type="entry name" value="RNaseH_sf"/>
</dbReference>
<evidence type="ECO:0000313" key="3">
    <source>
        <dbReference type="Proteomes" id="UP000257109"/>
    </source>
</evidence>
<organism evidence="2 3">
    <name type="scientific">Mucuna pruriens</name>
    <name type="common">Velvet bean</name>
    <name type="synonym">Dolichos pruriens</name>
    <dbReference type="NCBI Taxonomy" id="157652"/>
    <lineage>
        <taxon>Eukaryota</taxon>
        <taxon>Viridiplantae</taxon>
        <taxon>Streptophyta</taxon>
        <taxon>Embryophyta</taxon>
        <taxon>Tracheophyta</taxon>
        <taxon>Spermatophyta</taxon>
        <taxon>Magnoliopsida</taxon>
        <taxon>eudicotyledons</taxon>
        <taxon>Gunneridae</taxon>
        <taxon>Pentapetalae</taxon>
        <taxon>rosids</taxon>
        <taxon>fabids</taxon>
        <taxon>Fabales</taxon>
        <taxon>Fabaceae</taxon>
        <taxon>Papilionoideae</taxon>
        <taxon>50 kb inversion clade</taxon>
        <taxon>NPAAA clade</taxon>
        <taxon>indigoferoid/millettioid clade</taxon>
        <taxon>Phaseoleae</taxon>
        <taxon>Mucuna</taxon>
    </lineage>
</organism>
<gene>
    <name evidence="2" type="ORF">CR513_03649</name>
</gene>
<proteinExistence type="predicted"/>
<comment type="caution">
    <text evidence="2">The sequence shown here is derived from an EMBL/GenBank/DDBJ whole genome shotgun (WGS) entry which is preliminary data.</text>
</comment>
<dbReference type="PROSITE" id="PS50994">
    <property type="entry name" value="INTEGRASE"/>
    <property type="match status" value="1"/>
</dbReference>
<dbReference type="InterPro" id="IPR039537">
    <property type="entry name" value="Retrotran_Ty1/copia-like"/>
</dbReference>
<dbReference type="InterPro" id="IPR012337">
    <property type="entry name" value="RNaseH-like_sf"/>
</dbReference>
<feature type="non-terminal residue" evidence="2">
    <location>
        <position position="1"/>
    </location>
</feature>
<dbReference type="GO" id="GO:0015074">
    <property type="term" value="P:DNA integration"/>
    <property type="evidence" value="ECO:0007669"/>
    <property type="project" value="InterPro"/>
</dbReference>
<dbReference type="Proteomes" id="UP000257109">
    <property type="component" value="Unassembled WGS sequence"/>
</dbReference>
<feature type="non-terminal residue" evidence="2">
    <location>
        <position position="368"/>
    </location>
</feature>
<keyword evidence="3" id="KW-1185">Reference proteome</keyword>
<dbReference type="GO" id="GO:0003676">
    <property type="term" value="F:nucleic acid binding"/>
    <property type="evidence" value="ECO:0007669"/>
    <property type="project" value="InterPro"/>
</dbReference>
<dbReference type="PANTHER" id="PTHR42648">
    <property type="entry name" value="TRANSPOSASE, PUTATIVE-RELATED"/>
    <property type="match status" value="1"/>
</dbReference>
<dbReference type="InterPro" id="IPR057670">
    <property type="entry name" value="SH3_retrovirus"/>
</dbReference>
<dbReference type="SUPFAM" id="SSF53098">
    <property type="entry name" value="Ribonuclease H-like"/>
    <property type="match status" value="1"/>
</dbReference>
<name>A0A371I9F1_MUCPR</name>
<dbReference type="OrthoDB" id="1750639at2759"/>
<sequence length="368" mass="42277">MQNLQRGGQLELLKSRVITPIRKNCLLVNRQPQKLGQLLKFGFIINVLDIHCLGYLRQCFHVYLQKSLSSPLSHHLATFSPSNNKSLEPFVLIHSNMWGPTSNSISGAKWFVSFIDDCTRVTWILFMKHKYEVCQIFVDFFRLVKNQFNKSIKRLRSDNGTEFVNLKFSKLLKDNGVVHELTCVNTPQQNGVVERKNCHLLEVARALLFQMSIPNVYWREVVLTVAYLINRLPTRVLNGISPIKHMLSFFPPSPLMLSLPSRVFGCATFVHSHNPHRGKLDPKAVKCVFIGYPSNKKGFKCYHPPSRRFFVSMDVTFHETQSFFVGPPLQGESYLEVESVIESLPFPTQDVQVQVQEVMPTQDVQIQE</sequence>
<dbReference type="AlphaFoldDB" id="A0A371I9F1"/>
<dbReference type="Pfam" id="PF00665">
    <property type="entry name" value="rve"/>
    <property type="match status" value="1"/>
</dbReference>
<dbReference type="Gene3D" id="3.30.420.10">
    <property type="entry name" value="Ribonuclease H-like superfamily/Ribonuclease H"/>
    <property type="match status" value="1"/>
</dbReference>
<dbReference type="STRING" id="157652.A0A371I9F1"/>
<dbReference type="Pfam" id="PF25597">
    <property type="entry name" value="SH3_retrovirus"/>
    <property type="match status" value="1"/>
</dbReference>
<accession>A0A371I9F1</accession>
<dbReference type="EMBL" id="QJKJ01000601">
    <property type="protein sequence ID" value="RDY11659.1"/>
    <property type="molecule type" value="Genomic_DNA"/>
</dbReference>
<feature type="domain" description="Integrase catalytic" evidence="1">
    <location>
        <begin position="85"/>
        <end position="250"/>
    </location>
</feature>
<dbReference type="InterPro" id="IPR001584">
    <property type="entry name" value="Integrase_cat-core"/>
</dbReference>
<evidence type="ECO:0000313" key="2">
    <source>
        <dbReference type="EMBL" id="RDY11659.1"/>
    </source>
</evidence>
<dbReference type="PANTHER" id="PTHR42648:SF28">
    <property type="entry name" value="TRANSPOSON-ENCODED PROTEIN WITH RIBONUCLEASE H-LIKE AND RETROVIRUS ZINC FINGER-LIKE DOMAINS"/>
    <property type="match status" value="1"/>
</dbReference>
<evidence type="ECO:0000259" key="1">
    <source>
        <dbReference type="PROSITE" id="PS50994"/>
    </source>
</evidence>
<reference evidence="2" key="1">
    <citation type="submission" date="2018-05" db="EMBL/GenBank/DDBJ databases">
        <title>Draft genome of Mucuna pruriens seed.</title>
        <authorList>
            <person name="Nnadi N.E."/>
            <person name="Vos R."/>
            <person name="Hasami M.H."/>
            <person name="Devisetty U.K."/>
            <person name="Aguiy J.C."/>
        </authorList>
    </citation>
    <scope>NUCLEOTIDE SEQUENCE [LARGE SCALE GENOMIC DNA]</scope>
    <source>
        <strain evidence="2">JCA_2017</strain>
    </source>
</reference>
<protein>
    <recommendedName>
        <fullName evidence="1">Integrase catalytic domain-containing protein</fullName>
    </recommendedName>
</protein>